<comment type="caution">
    <text evidence="7">The sequence shown here is derived from an EMBL/GenBank/DDBJ whole genome shotgun (WGS) entry which is preliminary data.</text>
</comment>
<sequence>MLQYLIVCPLVFLAGLDARSASAQTKVINLSSNIAALVTFIATGNVCYPLGLSAGVCSIAGHYIGAGMVAHDGQKVVRFVVLMVLGVLFIKIVSGA</sequence>
<accession>A0A0E2HUX3</accession>
<feature type="transmembrane region" description="Helical" evidence="5">
    <location>
        <begin position="76"/>
        <end position="94"/>
    </location>
</feature>
<name>A0A0E2HUX3_9FIRM</name>
<feature type="chain" id="PRO_5002395765" description="Probable membrane transporter protein" evidence="6">
    <location>
        <begin position="24"/>
        <end position="96"/>
    </location>
</feature>
<dbReference type="RefSeq" id="WP_002586215.1">
    <property type="nucleotide sequence ID" value="NZ_KB850976.1"/>
</dbReference>
<evidence type="ECO:0000313" key="8">
    <source>
        <dbReference type="Proteomes" id="UP000013085"/>
    </source>
</evidence>
<dbReference type="Proteomes" id="UP000013085">
    <property type="component" value="Unassembled WGS sequence"/>
</dbReference>
<evidence type="ECO:0000256" key="3">
    <source>
        <dbReference type="ARBA" id="ARBA00022989"/>
    </source>
</evidence>
<organism evidence="7 8">
    <name type="scientific">[Clostridium] clostridioforme 90A8</name>
    <dbReference type="NCBI Taxonomy" id="999408"/>
    <lineage>
        <taxon>Bacteria</taxon>
        <taxon>Bacillati</taxon>
        <taxon>Bacillota</taxon>
        <taxon>Clostridia</taxon>
        <taxon>Lachnospirales</taxon>
        <taxon>Lachnospiraceae</taxon>
        <taxon>Enterocloster</taxon>
    </lineage>
</organism>
<feature type="transmembrane region" description="Helical" evidence="5">
    <location>
        <begin position="33"/>
        <end position="64"/>
    </location>
</feature>
<comment type="subcellular location">
    <subcellularLocation>
        <location evidence="5">Cell membrane</location>
        <topology evidence="5">Multi-pass membrane protein</topology>
    </subcellularLocation>
    <subcellularLocation>
        <location evidence="1">Membrane</location>
        <topology evidence="1">Multi-pass membrane protein</topology>
    </subcellularLocation>
</comment>
<keyword evidence="4 5" id="KW-0472">Membrane</keyword>
<dbReference type="Pfam" id="PF01925">
    <property type="entry name" value="TauE"/>
    <property type="match status" value="1"/>
</dbReference>
<keyword evidence="6" id="KW-0732">Signal</keyword>
<evidence type="ECO:0000256" key="6">
    <source>
        <dbReference type="SAM" id="SignalP"/>
    </source>
</evidence>
<dbReference type="PATRIC" id="fig|999408.3.peg.410"/>
<keyword evidence="3 5" id="KW-1133">Transmembrane helix</keyword>
<dbReference type="HOGENOM" id="CLU_045498_15_2_9"/>
<dbReference type="InterPro" id="IPR002781">
    <property type="entry name" value="TM_pro_TauE-like"/>
</dbReference>
<feature type="signal peptide" evidence="6">
    <location>
        <begin position="1"/>
        <end position="23"/>
    </location>
</feature>
<evidence type="ECO:0000256" key="5">
    <source>
        <dbReference type="RuleBase" id="RU363041"/>
    </source>
</evidence>
<reference evidence="7 8" key="1">
    <citation type="submission" date="2013-01" db="EMBL/GenBank/DDBJ databases">
        <title>The Genome Sequence of Clostridium clostridioforme 90A8.</title>
        <authorList>
            <consortium name="The Broad Institute Genome Sequencing Platform"/>
            <person name="Earl A."/>
            <person name="Ward D."/>
            <person name="Feldgarden M."/>
            <person name="Gevers D."/>
            <person name="Courvalin P."/>
            <person name="Lambert T."/>
            <person name="Walker B."/>
            <person name="Young S.K."/>
            <person name="Zeng Q."/>
            <person name="Gargeya S."/>
            <person name="Fitzgerald M."/>
            <person name="Haas B."/>
            <person name="Abouelleil A."/>
            <person name="Alvarado L."/>
            <person name="Arachchi H.M."/>
            <person name="Berlin A.M."/>
            <person name="Chapman S.B."/>
            <person name="Dewar J."/>
            <person name="Goldberg J."/>
            <person name="Griggs A."/>
            <person name="Gujja S."/>
            <person name="Hansen M."/>
            <person name="Howarth C."/>
            <person name="Imamovic A."/>
            <person name="Larimer J."/>
            <person name="McCowan C."/>
            <person name="Murphy C."/>
            <person name="Neiman D."/>
            <person name="Pearson M."/>
            <person name="Priest M."/>
            <person name="Roberts A."/>
            <person name="Saif S."/>
            <person name="Shea T."/>
            <person name="Sisk P."/>
            <person name="Sykes S."/>
            <person name="Wortman J."/>
            <person name="Nusbaum C."/>
            <person name="Birren B."/>
        </authorList>
    </citation>
    <scope>NUCLEOTIDE SEQUENCE [LARGE SCALE GENOMIC DNA]</scope>
    <source>
        <strain evidence="7 8">90A8</strain>
    </source>
</reference>
<protein>
    <recommendedName>
        <fullName evidence="5">Probable membrane transporter protein</fullName>
    </recommendedName>
</protein>
<proteinExistence type="inferred from homology"/>
<evidence type="ECO:0000256" key="1">
    <source>
        <dbReference type="ARBA" id="ARBA00004141"/>
    </source>
</evidence>
<dbReference type="EMBL" id="AGYR01000002">
    <property type="protein sequence ID" value="ENZ19952.1"/>
    <property type="molecule type" value="Genomic_DNA"/>
</dbReference>
<keyword evidence="5" id="KW-1003">Cell membrane</keyword>
<dbReference type="AlphaFoldDB" id="A0A0E2HUX3"/>
<keyword evidence="2 5" id="KW-0812">Transmembrane</keyword>
<comment type="similarity">
    <text evidence="5">Belongs to the 4-toluene sulfonate uptake permease (TSUP) (TC 2.A.102) family.</text>
</comment>
<evidence type="ECO:0000256" key="2">
    <source>
        <dbReference type="ARBA" id="ARBA00022692"/>
    </source>
</evidence>
<evidence type="ECO:0000256" key="4">
    <source>
        <dbReference type="ARBA" id="ARBA00023136"/>
    </source>
</evidence>
<gene>
    <name evidence="7" type="ORF">HMPREF1090_00373</name>
</gene>
<dbReference type="GO" id="GO:0005886">
    <property type="term" value="C:plasma membrane"/>
    <property type="evidence" value="ECO:0007669"/>
    <property type="project" value="UniProtKB-SubCell"/>
</dbReference>
<dbReference type="GeneID" id="57963793"/>
<evidence type="ECO:0000313" key="7">
    <source>
        <dbReference type="EMBL" id="ENZ19952.1"/>
    </source>
</evidence>